<evidence type="ECO:0000256" key="9">
    <source>
        <dbReference type="SAM" id="MobiDB-lite"/>
    </source>
</evidence>
<dbReference type="Gene3D" id="3.40.710.10">
    <property type="entry name" value="DD-peptidase/beta-lactamase superfamily"/>
    <property type="match status" value="1"/>
</dbReference>
<proteinExistence type="predicted"/>
<dbReference type="InterPro" id="IPR001264">
    <property type="entry name" value="Glyco_trans_51"/>
</dbReference>
<keyword evidence="3" id="KW-0328">Glycosyltransferase</keyword>
<evidence type="ECO:0000313" key="13">
    <source>
        <dbReference type="Proteomes" id="UP000297477"/>
    </source>
</evidence>
<sequence length="731" mass="79552">MAPRKSPSSDSVTPVGRMLRFLGLSALAGLIVAGLLLPGAAFVGAGANAGAAMLNDLPDELPDEPVAVPSKIVTADGKLIANFYEENRTPVPFDEIAQSMKDAIVSIEDERFYSHDGVDARGLARAMVNNATSDSAQGASTLTQQYVNNMLINAQVLRGDSRLTLSGKKKVSDKVKEMKLAIAVEEQMTKDEILNGYLNLVLFSGRAYGVEAAAQYVFGKSAKDLEIWESATLAGMVQSPTGYHPVRNPEGTKKRRNTVLRAMLRNDKITQEEYDHAVEQPLDVVMEAPPTGCLAADFGKYFCDYVERQVLANPAFGPDVKSRQALLDRGGLTIRTTMDSKLQEEAQKSIAGQVPNDESDGVGASLLSLEPGTGDIKVMAQNTDYSLQENEKGKTILNFNVDKEWGGGEGFQSGSTLKPFVALTWMRNGGKLIDTVDASVDTYPTGTRFAASCRDGGYVVQNGSTWDINNVIGGLKKRDRIDEGLFWSVNTPTVAAAYHLDLCDITSLMTELGLRRAVDSLPISPDNPSFVLGADSMAPMSLARAYNAIAAEGLYCEPRALLEVTDTAGNEYPVPEPDCKQVLDKDDVHQISPVLQAITDKNIFSDEDRPFPAAGKTGTNNNMSSTWFVGYTDKLTTASWVGRWTNQKTLAGETINGIKRNNFYGTEISGPMWLDYMEQANEHSEYEAGKLPEWDGPRFSDYGTEGSHPHGKDFYFEDIDRPGPQPYSSED</sequence>
<dbReference type="SUPFAM" id="SSF53955">
    <property type="entry name" value="Lysozyme-like"/>
    <property type="match status" value="1"/>
</dbReference>
<keyword evidence="6" id="KW-0511">Multifunctional enzyme</keyword>
<keyword evidence="1" id="KW-0121">Carboxypeptidase</keyword>
<dbReference type="InterPro" id="IPR012338">
    <property type="entry name" value="Beta-lactam/transpept-like"/>
</dbReference>
<keyword evidence="4" id="KW-0808">Transferase</keyword>
<name>A0ABY2K353_9MICC</name>
<feature type="domain" description="Penicillin-binding protein transpeptidase" evidence="10">
    <location>
        <begin position="369"/>
        <end position="642"/>
    </location>
</feature>
<feature type="region of interest" description="Disordered" evidence="9">
    <location>
        <begin position="344"/>
        <end position="364"/>
    </location>
</feature>
<reference evidence="12 13" key="1">
    <citation type="submission" date="2019-03" db="EMBL/GenBank/DDBJ databases">
        <title>Reclassification of Micrococcus aloeverae and Micrococcus yunnanensis as later heterotypic synonyms of Micrococcus luteus.</title>
        <authorList>
            <person name="Huang C.-H."/>
        </authorList>
    </citation>
    <scope>NUCLEOTIDE SEQUENCE [LARGE SCALE GENOMIC DNA]</scope>
    <source>
        <strain evidence="12 13">BCRC 12151</strain>
    </source>
</reference>
<dbReference type="SUPFAM" id="SSF56601">
    <property type="entry name" value="beta-lactamase/transpeptidase-like"/>
    <property type="match status" value="1"/>
</dbReference>
<evidence type="ECO:0000259" key="11">
    <source>
        <dbReference type="Pfam" id="PF00912"/>
    </source>
</evidence>
<keyword evidence="2" id="KW-0645">Protease</keyword>
<evidence type="ECO:0000256" key="7">
    <source>
        <dbReference type="ARBA" id="ARBA00034000"/>
    </source>
</evidence>
<feature type="domain" description="Glycosyl transferase family 51" evidence="11">
    <location>
        <begin position="76"/>
        <end position="263"/>
    </location>
</feature>
<accession>A0ABY2K353</accession>
<evidence type="ECO:0000256" key="1">
    <source>
        <dbReference type="ARBA" id="ARBA00022645"/>
    </source>
</evidence>
<evidence type="ECO:0000259" key="10">
    <source>
        <dbReference type="Pfam" id="PF00905"/>
    </source>
</evidence>
<evidence type="ECO:0000313" key="12">
    <source>
        <dbReference type="EMBL" id="TFH98974.1"/>
    </source>
</evidence>
<dbReference type="InterPro" id="IPR001460">
    <property type="entry name" value="PCN-bd_Tpept"/>
</dbReference>
<comment type="caution">
    <text evidence="12">The sequence shown here is derived from an EMBL/GenBank/DDBJ whole genome shotgun (WGS) entry which is preliminary data.</text>
</comment>
<dbReference type="InterPro" id="IPR023346">
    <property type="entry name" value="Lysozyme-like_dom_sf"/>
</dbReference>
<protein>
    <submittedName>
        <fullName evidence="12">Penicillin-binding protein</fullName>
    </submittedName>
</protein>
<evidence type="ECO:0000256" key="4">
    <source>
        <dbReference type="ARBA" id="ARBA00022679"/>
    </source>
</evidence>
<evidence type="ECO:0000256" key="2">
    <source>
        <dbReference type="ARBA" id="ARBA00022670"/>
    </source>
</evidence>
<dbReference type="PANTHER" id="PTHR32282:SF33">
    <property type="entry name" value="PEPTIDOGLYCAN GLYCOSYLTRANSFERASE"/>
    <property type="match status" value="1"/>
</dbReference>
<feature type="compositionally biased region" description="Basic and acidic residues" evidence="9">
    <location>
        <begin position="707"/>
        <end position="721"/>
    </location>
</feature>
<dbReference type="PANTHER" id="PTHR32282">
    <property type="entry name" value="BINDING PROTEIN TRANSPEPTIDASE, PUTATIVE-RELATED"/>
    <property type="match status" value="1"/>
</dbReference>
<dbReference type="InterPro" id="IPR050396">
    <property type="entry name" value="Glycosyltr_51/Transpeptidase"/>
</dbReference>
<comment type="catalytic activity">
    <reaction evidence="8">
        <text>[GlcNAc-(1-&gt;4)-Mur2Ac(oyl-L-Ala-gamma-D-Glu-L-Lys-D-Ala-D-Ala)](n)-di-trans,octa-cis-undecaprenyl diphosphate + beta-D-GlcNAc-(1-&gt;4)-Mur2Ac(oyl-L-Ala-gamma-D-Glu-L-Lys-D-Ala-D-Ala)-di-trans,octa-cis-undecaprenyl diphosphate = [GlcNAc-(1-&gt;4)-Mur2Ac(oyl-L-Ala-gamma-D-Glu-L-Lys-D-Ala-D-Ala)](n+1)-di-trans,octa-cis-undecaprenyl diphosphate + di-trans,octa-cis-undecaprenyl diphosphate + H(+)</text>
        <dbReference type="Rhea" id="RHEA:23708"/>
        <dbReference type="Rhea" id="RHEA-COMP:9602"/>
        <dbReference type="Rhea" id="RHEA-COMP:9603"/>
        <dbReference type="ChEBI" id="CHEBI:15378"/>
        <dbReference type="ChEBI" id="CHEBI:58405"/>
        <dbReference type="ChEBI" id="CHEBI:60033"/>
        <dbReference type="ChEBI" id="CHEBI:78435"/>
        <dbReference type="EC" id="2.4.99.28"/>
    </reaction>
</comment>
<dbReference type="Proteomes" id="UP000297477">
    <property type="component" value="Unassembled WGS sequence"/>
</dbReference>
<dbReference type="Gene3D" id="1.10.3810.10">
    <property type="entry name" value="Biosynthetic peptidoglycan transglycosylase-like"/>
    <property type="match status" value="1"/>
</dbReference>
<comment type="catalytic activity">
    <reaction evidence="7">
        <text>Preferential cleavage: (Ac)2-L-Lys-D-Ala-|-D-Ala. Also transpeptidation of peptidyl-alanyl moieties that are N-acyl substituents of D-alanine.</text>
        <dbReference type="EC" id="3.4.16.4"/>
    </reaction>
</comment>
<dbReference type="InterPro" id="IPR036950">
    <property type="entry name" value="PBP_transglycosylase"/>
</dbReference>
<feature type="region of interest" description="Disordered" evidence="9">
    <location>
        <begin position="690"/>
        <end position="731"/>
    </location>
</feature>
<evidence type="ECO:0000256" key="8">
    <source>
        <dbReference type="ARBA" id="ARBA00049902"/>
    </source>
</evidence>
<organism evidence="12 13">
    <name type="scientific">Micrococcus lylae</name>
    <dbReference type="NCBI Taxonomy" id="1273"/>
    <lineage>
        <taxon>Bacteria</taxon>
        <taxon>Bacillati</taxon>
        <taxon>Actinomycetota</taxon>
        <taxon>Actinomycetes</taxon>
        <taxon>Micrococcales</taxon>
        <taxon>Micrococcaceae</taxon>
        <taxon>Micrococcus</taxon>
    </lineage>
</organism>
<dbReference type="EMBL" id="SPKT01000012">
    <property type="protein sequence ID" value="TFH98974.1"/>
    <property type="molecule type" value="Genomic_DNA"/>
</dbReference>
<evidence type="ECO:0000256" key="3">
    <source>
        <dbReference type="ARBA" id="ARBA00022676"/>
    </source>
</evidence>
<keyword evidence="5" id="KW-0378">Hydrolase</keyword>
<keyword evidence="13" id="KW-1185">Reference proteome</keyword>
<dbReference type="RefSeq" id="WP_135103313.1">
    <property type="nucleotide sequence ID" value="NZ_SPKT01000012.1"/>
</dbReference>
<gene>
    <name evidence="12" type="ORF">E4A49_07135</name>
</gene>
<dbReference type="Pfam" id="PF00905">
    <property type="entry name" value="Transpeptidase"/>
    <property type="match status" value="1"/>
</dbReference>
<evidence type="ECO:0000256" key="6">
    <source>
        <dbReference type="ARBA" id="ARBA00023268"/>
    </source>
</evidence>
<dbReference type="Pfam" id="PF00912">
    <property type="entry name" value="Transgly"/>
    <property type="match status" value="1"/>
</dbReference>
<evidence type="ECO:0000256" key="5">
    <source>
        <dbReference type="ARBA" id="ARBA00022801"/>
    </source>
</evidence>